<name>A0ABX6TNH7_9SPHI</name>
<dbReference type="Gene3D" id="3.30.70.270">
    <property type="match status" value="1"/>
</dbReference>
<evidence type="ECO:0000259" key="3">
    <source>
        <dbReference type="Pfam" id="PF00817"/>
    </source>
</evidence>
<evidence type="ECO:0000313" key="5">
    <source>
        <dbReference type="Proteomes" id="UP000516439"/>
    </source>
</evidence>
<dbReference type="SUPFAM" id="SSF56672">
    <property type="entry name" value="DNA/RNA polymerases"/>
    <property type="match status" value="1"/>
</dbReference>
<comment type="similarity">
    <text evidence="1">Belongs to the DNA polymerase type-Y family.</text>
</comment>
<dbReference type="Proteomes" id="UP000516439">
    <property type="component" value="Chromosome"/>
</dbReference>
<organism evidence="4 5">
    <name type="scientific">Pedobacter riviphilus</name>
    <dbReference type="NCBI Taxonomy" id="2766984"/>
    <lineage>
        <taxon>Bacteria</taxon>
        <taxon>Pseudomonadati</taxon>
        <taxon>Bacteroidota</taxon>
        <taxon>Sphingobacteriia</taxon>
        <taxon>Sphingobacteriales</taxon>
        <taxon>Sphingobacteriaceae</taxon>
        <taxon>Pedobacter</taxon>
    </lineage>
</organism>
<reference evidence="4 5" key="1">
    <citation type="submission" date="2020-09" db="EMBL/GenBank/DDBJ databases">
        <title>Pedobacter sp. SW-16 isolated from soil near Yeocheon.</title>
        <authorList>
            <person name="Im H.S."/>
            <person name="Joung Y."/>
            <person name="Lee S.-S."/>
        </authorList>
    </citation>
    <scope>NUCLEOTIDE SEQUENCE [LARGE SCALE GENOMIC DNA]</scope>
    <source>
        <strain evidence="4 5">SW-16</strain>
    </source>
</reference>
<dbReference type="InterPro" id="IPR043128">
    <property type="entry name" value="Rev_trsase/Diguanyl_cyclase"/>
</dbReference>
<evidence type="ECO:0000313" key="4">
    <source>
        <dbReference type="EMBL" id="QNR86766.1"/>
    </source>
</evidence>
<keyword evidence="2" id="KW-0227">DNA damage</keyword>
<sequence>MTKRFLSIWFPFLLTDWKTIRRPEWKERAMVCAGTGHGRMMVTATNKEANAQGIHNGMPLADARAIVHELEVFDEKPGRKEKLLEGLARWAIRYTPLSSTDPDGILLDITGCCHLWGGEEAYLKHISSRLQSSGYTVKAAIADTIGTSWALSRYGKGAEIVAPYQQHFALLPLPPAALRIPGETTEKLHKLGLNRIERFINMPRSTLRRRFGENLLIKIAQAMGDEPEAFIPISTIQEFEERLACLEPIRTAKAIEIAIERLLGKLCLRLKKEGLGLRKAVLKGYRIDGKTISTAIGTNRPSDDPIHLMKLFTLNISGIAPGMGIELFTLSAEKTEKMERPQEKIWAGQAGLDSQPLAELLDRVAGKVGKNAIHRYLPRADYWPERAIKQAKDLSEDSGINFYNPLNRPIQLLPRPERIEVTAPIPDYPPMLFIYQGVRHSIKKADGPERLERAWWLEEGEHRDYYTVEDEKGNRYWLFRSGHYAAENSAWFIHGFFA</sequence>
<dbReference type="EMBL" id="CP061171">
    <property type="protein sequence ID" value="QNR86766.1"/>
    <property type="molecule type" value="Genomic_DNA"/>
</dbReference>
<protein>
    <submittedName>
        <fullName evidence="4">DNA polymerase Y family protein</fullName>
    </submittedName>
</protein>
<dbReference type="InterPro" id="IPR043502">
    <property type="entry name" value="DNA/RNA_pol_sf"/>
</dbReference>
<dbReference type="RefSeq" id="WP_190328844.1">
    <property type="nucleotide sequence ID" value="NZ_CP061171.1"/>
</dbReference>
<proteinExistence type="inferred from homology"/>
<dbReference type="CDD" id="cd03468">
    <property type="entry name" value="PolY_like"/>
    <property type="match status" value="1"/>
</dbReference>
<dbReference type="Pfam" id="PF00817">
    <property type="entry name" value="IMS"/>
    <property type="match status" value="1"/>
</dbReference>
<accession>A0ABX6TNH7</accession>
<evidence type="ECO:0000256" key="2">
    <source>
        <dbReference type="ARBA" id="ARBA00022763"/>
    </source>
</evidence>
<dbReference type="InterPro" id="IPR050356">
    <property type="entry name" value="SulA_CellDiv_inhibitor"/>
</dbReference>
<dbReference type="PANTHER" id="PTHR35369:SF2">
    <property type="entry name" value="BLR3025 PROTEIN"/>
    <property type="match status" value="1"/>
</dbReference>
<evidence type="ECO:0000256" key="1">
    <source>
        <dbReference type="ARBA" id="ARBA00010945"/>
    </source>
</evidence>
<dbReference type="Gene3D" id="3.40.1170.60">
    <property type="match status" value="1"/>
</dbReference>
<dbReference type="InterPro" id="IPR001126">
    <property type="entry name" value="UmuC"/>
</dbReference>
<feature type="domain" description="UmuC" evidence="3">
    <location>
        <begin position="16"/>
        <end position="150"/>
    </location>
</feature>
<dbReference type="PANTHER" id="PTHR35369">
    <property type="entry name" value="BLR3025 PROTEIN-RELATED"/>
    <property type="match status" value="1"/>
</dbReference>
<gene>
    <name evidence="4" type="ORF">H9N25_10455</name>
</gene>
<keyword evidence="5" id="KW-1185">Reference proteome</keyword>